<dbReference type="SMART" id="SM00202">
    <property type="entry name" value="SR"/>
    <property type="match status" value="3"/>
</dbReference>
<comment type="subcellular location">
    <subcellularLocation>
        <location evidence="1">Membrane</location>
        <topology evidence="1">Single-pass membrane protein</topology>
    </subcellularLocation>
</comment>
<dbReference type="KEGG" id="spu:579947"/>
<evidence type="ECO:0000256" key="10">
    <source>
        <dbReference type="SAM" id="SignalP"/>
    </source>
</evidence>
<evidence type="ECO:0000259" key="11">
    <source>
        <dbReference type="PROSITE" id="PS50287"/>
    </source>
</evidence>
<keyword evidence="3 10" id="KW-0732">Signal</keyword>
<feature type="signal peptide" evidence="10">
    <location>
        <begin position="1"/>
        <end position="22"/>
    </location>
</feature>
<dbReference type="GO" id="GO:0016020">
    <property type="term" value="C:membrane"/>
    <property type="evidence" value="ECO:0007669"/>
    <property type="project" value="UniProtKB-SubCell"/>
</dbReference>
<keyword evidence="6" id="KW-0472">Membrane</keyword>
<dbReference type="InParanoid" id="A0A7M7HIZ8"/>
<dbReference type="Proteomes" id="UP000007110">
    <property type="component" value="Unassembled WGS sequence"/>
</dbReference>
<dbReference type="PRINTS" id="PR00258">
    <property type="entry name" value="SPERACTRCPTR"/>
</dbReference>
<dbReference type="InterPro" id="IPR036772">
    <property type="entry name" value="SRCR-like_dom_sf"/>
</dbReference>
<sequence>MYEKGAAVALFLFLARVTCSLAAGKTGPGHFDIRLTGGRTEFEGLVEIFLVNLGWMAICDDSINFKTANVLCRMLGYGSAISYHCCGELGSGDGNYVFDSIRCEGNEQSIEECQYRIEEHYYDESMISEYFCGHEEDVGLTCDPAEVRLNGGYDPTMQEGKVEILHDHVWKAIYAESMDFNLAILLCRMLDYHTAKSYHERVVVQPRDGIVNGFFQCTGEELHFNDCDFANGGINSTGDLSRIATLSCISMPIRLSNSRKEDEGDVQVFYHDSWENVCFNSWGINEANVTCRMLGYEGASAAFRGGANSAPGVLEWVQCNGTERNLAHCNMSELEEVRCPGMGLAAARCIGKRNVFLLIAI</sequence>
<evidence type="ECO:0000256" key="2">
    <source>
        <dbReference type="ARBA" id="ARBA00022692"/>
    </source>
</evidence>
<dbReference type="AlphaFoldDB" id="A0A7M7HIZ8"/>
<evidence type="ECO:0000313" key="12">
    <source>
        <dbReference type="EnsemblMetazoa" id="XP_011680653"/>
    </source>
</evidence>
<feature type="disulfide bond" evidence="9">
    <location>
        <begin position="187"/>
        <end position="248"/>
    </location>
</feature>
<evidence type="ECO:0000256" key="9">
    <source>
        <dbReference type="PROSITE-ProRule" id="PRU00196"/>
    </source>
</evidence>
<keyword evidence="7 9" id="KW-1015">Disulfide bond</keyword>
<feature type="chain" id="PRO_5029706694" description="SRCR domain-containing protein" evidence="10">
    <location>
        <begin position="23"/>
        <end position="361"/>
    </location>
</feature>
<dbReference type="PROSITE" id="PS50287">
    <property type="entry name" value="SRCR_2"/>
    <property type="match status" value="3"/>
</dbReference>
<protein>
    <recommendedName>
        <fullName evidence="11">SRCR domain-containing protein</fullName>
    </recommendedName>
</protein>
<organism evidence="12 13">
    <name type="scientific">Strongylocentrotus purpuratus</name>
    <name type="common">Purple sea urchin</name>
    <dbReference type="NCBI Taxonomy" id="7668"/>
    <lineage>
        <taxon>Eukaryota</taxon>
        <taxon>Metazoa</taxon>
        <taxon>Echinodermata</taxon>
        <taxon>Eleutherozoa</taxon>
        <taxon>Echinozoa</taxon>
        <taxon>Echinoidea</taxon>
        <taxon>Euechinoidea</taxon>
        <taxon>Echinacea</taxon>
        <taxon>Camarodonta</taxon>
        <taxon>Echinidea</taxon>
        <taxon>Strongylocentrotidae</taxon>
        <taxon>Strongylocentrotus</taxon>
    </lineage>
</organism>
<dbReference type="Gene3D" id="3.10.250.10">
    <property type="entry name" value="SRCR-like domain"/>
    <property type="match status" value="3"/>
</dbReference>
<evidence type="ECO:0000256" key="7">
    <source>
        <dbReference type="ARBA" id="ARBA00023157"/>
    </source>
</evidence>
<keyword evidence="4" id="KW-0677">Repeat</keyword>
<feature type="disulfide bond" evidence="9">
    <location>
        <begin position="319"/>
        <end position="329"/>
    </location>
</feature>
<feature type="disulfide bond" evidence="9">
    <location>
        <begin position="217"/>
        <end position="227"/>
    </location>
</feature>
<dbReference type="EnsemblMetazoa" id="XM_011682351">
    <property type="protein sequence ID" value="XP_011680653"/>
    <property type="gene ID" value="LOC579947"/>
</dbReference>
<keyword evidence="2" id="KW-0812">Transmembrane</keyword>
<accession>A0A7M7HIZ8</accession>
<dbReference type="GeneID" id="579947"/>
<dbReference type="OrthoDB" id="10441875at2759"/>
<dbReference type="RefSeq" id="XP_011680653.1">
    <property type="nucleotide sequence ID" value="XM_011682351.2"/>
</dbReference>
<keyword evidence="13" id="KW-1185">Reference proteome</keyword>
<evidence type="ECO:0000256" key="3">
    <source>
        <dbReference type="ARBA" id="ARBA00022729"/>
    </source>
</evidence>
<evidence type="ECO:0000256" key="4">
    <source>
        <dbReference type="ARBA" id="ARBA00022737"/>
    </source>
</evidence>
<reference evidence="12" key="2">
    <citation type="submission" date="2021-01" db="UniProtKB">
        <authorList>
            <consortium name="EnsemblMetazoa"/>
        </authorList>
    </citation>
    <scope>IDENTIFICATION</scope>
</reference>
<feature type="domain" description="SRCR" evidence="11">
    <location>
        <begin position="147"/>
        <end position="249"/>
    </location>
</feature>
<keyword evidence="5" id="KW-1133">Transmembrane helix</keyword>
<dbReference type="FunFam" id="3.10.250.10:FF:000016">
    <property type="entry name" value="Scavenger receptor cysteine-rich protein type 12"/>
    <property type="match status" value="2"/>
</dbReference>
<proteinExistence type="predicted"/>
<dbReference type="PANTHER" id="PTHR19331">
    <property type="entry name" value="SCAVENGER RECEPTOR DOMAIN-CONTAINING"/>
    <property type="match status" value="1"/>
</dbReference>
<dbReference type="PANTHER" id="PTHR19331:SF465">
    <property type="entry name" value="EGG PEPTIDE SPERACT RECEPTOR"/>
    <property type="match status" value="1"/>
</dbReference>
<reference evidence="13" key="1">
    <citation type="submission" date="2015-02" db="EMBL/GenBank/DDBJ databases">
        <title>Genome sequencing for Strongylocentrotus purpuratus.</title>
        <authorList>
            <person name="Murali S."/>
            <person name="Liu Y."/>
            <person name="Vee V."/>
            <person name="English A."/>
            <person name="Wang M."/>
            <person name="Skinner E."/>
            <person name="Han Y."/>
            <person name="Muzny D.M."/>
            <person name="Worley K.C."/>
            <person name="Gibbs R.A."/>
        </authorList>
    </citation>
    <scope>NUCLEOTIDE SEQUENCE</scope>
</reference>
<feature type="domain" description="SRCR" evidence="11">
    <location>
        <begin position="253"/>
        <end position="350"/>
    </location>
</feature>
<feature type="disulfide bond" evidence="9">
    <location>
        <begin position="103"/>
        <end position="113"/>
    </location>
</feature>
<evidence type="ECO:0000313" key="13">
    <source>
        <dbReference type="Proteomes" id="UP000007110"/>
    </source>
</evidence>
<dbReference type="SUPFAM" id="SSF56487">
    <property type="entry name" value="SRCR-like"/>
    <property type="match status" value="3"/>
</dbReference>
<evidence type="ECO:0000256" key="6">
    <source>
        <dbReference type="ARBA" id="ARBA00023136"/>
    </source>
</evidence>
<feature type="domain" description="SRCR" evidence="11">
    <location>
        <begin position="33"/>
        <end position="143"/>
    </location>
</feature>
<dbReference type="OMA" id="FASIICK"/>
<name>A0A7M7HIZ8_STRPU</name>
<evidence type="ECO:0000256" key="8">
    <source>
        <dbReference type="ARBA" id="ARBA00023180"/>
    </source>
</evidence>
<evidence type="ECO:0000256" key="5">
    <source>
        <dbReference type="ARBA" id="ARBA00022989"/>
    </source>
</evidence>
<comment type="caution">
    <text evidence="9">Lacks conserved residue(s) required for the propagation of feature annotation.</text>
</comment>
<dbReference type="InterPro" id="IPR001190">
    <property type="entry name" value="SRCR"/>
</dbReference>
<evidence type="ECO:0000256" key="1">
    <source>
        <dbReference type="ARBA" id="ARBA00004167"/>
    </source>
</evidence>
<dbReference type="Pfam" id="PF00530">
    <property type="entry name" value="SRCR"/>
    <property type="match status" value="3"/>
</dbReference>
<keyword evidence="8" id="KW-0325">Glycoprotein</keyword>